<sequence length="196" mass="20558">MDLFEQTRGCRPSPRPGIQLQGPRPSPLKVNKDSHKLKKPSFPPPAAAAPAAATSHRRPPVIIYTVSPKVIHTKPSEFMSLVQRLTGCASSSESSSAAPGVIPGDAENSASPKQNSPASASQKEGRHEADELRRLVVGGGSPMSTEPSSPGMQVVDINQLNFFQELNVPALSGGNKATIMGGGGFMATPGNFFFSL</sequence>
<feature type="region of interest" description="Disordered" evidence="1">
    <location>
        <begin position="1"/>
        <end position="60"/>
    </location>
</feature>
<dbReference type="InterPro" id="IPR008889">
    <property type="entry name" value="VQ"/>
</dbReference>
<dbReference type="Proteomes" id="UP001412067">
    <property type="component" value="Unassembled WGS sequence"/>
</dbReference>
<evidence type="ECO:0000313" key="3">
    <source>
        <dbReference type="EMBL" id="KAK8959971.1"/>
    </source>
</evidence>
<feature type="region of interest" description="Disordered" evidence="1">
    <location>
        <begin position="90"/>
        <end position="129"/>
    </location>
</feature>
<proteinExistence type="predicted"/>
<dbReference type="PANTHER" id="PTHR33143">
    <property type="entry name" value="F16F4.1 PROTEIN-RELATED"/>
    <property type="match status" value="1"/>
</dbReference>
<dbReference type="InterPro" id="IPR039607">
    <property type="entry name" value="VQ_8/17/18/20/21/25"/>
</dbReference>
<accession>A0ABR2M7G4</accession>
<feature type="compositionally biased region" description="Polar residues" evidence="1">
    <location>
        <begin position="108"/>
        <end position="122"/>
    </location>
</feature>
<evidence type="ECO:0000259" key="2">
    <source>
        <dbReference type="Pfam" id="PF05678"/>
    </source>
</evidence>
<name>A0ABR2M7G4_9ASPA</name>
<comment type="caution">
    <text evidence="3">The sequence shown here is derived from an EMBL/GenBank/DDBJ whole genome shotgun (WGS) entry which is preliminary data.</text>
</comment>
<dbReference type="PANTHER" id="PTHR33143:SF6">
    <property type="entry name" value="OS08G0102900 PROTEIN"/>
    <property type="match status" value="1"/>
</dbReference>
<keyword evidence="4" id="KW-1185">Reference proteome</keyword>
<protein>
    <submittedName>
        <fullName evidence="3">Protein MKS1</fullName>
    </submittedName>
</protein>
<dbReference type="Pfam" id="PF05678">
    <property type="entry name" value="VQ"/>
    <property type="match status" value="1"/>
</dbReference>
<dbReference type="EMBL" id="JBBWWR010000011">
    <property type="protein sequence ID" value="KAK8959971.1"/>
    <property type="molecule type" value="Genomic_DNA"/>
</dbReference>
<organism evidence="3 4">
    <name type="scientific">Platanthera guangdongensis</name>
    <dbReference type="NCBI Taxonomy" id="2320717"/>
    <lineage>
        <taxon>Eukaryota</taxon>
        <taxon>Viridiplantae</taxon>
        <taxon>Streptophyta</taxon>
        <taxon>Embryophyta</taxon>
        <taxon>Tracheophyta</taxon>
        <taxon>Spermatophyta</taxon>
        <taxon>Magnoliopsida</taxon>
        <taxon>Liliopsida</taxon>
        <taxon>Asparagales</taxon>
        <taxon>Orchidaceae</taxon>
        <taxon>Orchidoideae</taxon>
        <taxon>Orchideae</taxon>
        <taxon>Orchidinae</taxon>
        <taxon>Platanthera</taxon>
    </lineage>
</organism>
<reference evidence="3 4" key="1">
    <citation type="journal article" date="2022" name="Nat. Plants">
        <title>Genomes of leafy and leafless Platanthera orchids illuminate the evolution of mycoheterotrophy.</title>
        <authorList>
            <person name="Li M.H."/>
            <person name="Liu K.W."/>
            <person name="Li Z."/>
            <person name="Lu H.C."/>
            <person name="Ye Q.L."/>
            <person name="Zhang D."/>
            <person name="Wang J.Y."/>
            <person name="Li Y.F."/>
            <person name="Zhong Z.M."/>
            <person name="Liu X."/>
            <person name="Yu X."/>
            <person name="Liu D.K."/>
            <person name="Tu X.D."/>
            <person name="Liu B."/>
            <person name="Hao Y."/>
            <person name="Liao X.Y."/>
            <person name="Jiang Y.T."/>
            <person name="Sun W.H."/>
            <person name="Chen J."/>
            <person name="Chen Y.Q."/>
            <person name="Ai Y."/>
            <person name="Zhai J.W."/>
            <person name="Wu S.S."/>
            <person name="Zhou Z."/>
            <person name="Hsiao Y.Y."/>
            <person name="Wu W.L."/>
            <person name="Chen Y.Y."/>
            <person name="Lin Y.F."/>
            <person name="Hsu J.L."/>
            <person name="Li C.Y."/>
            <person name="Wang Z.W."/>
            <person name="Zhao X."/>
            <person name="Zhong W.Y."/>
            <person name="Ma X.K."/>
            <person name="Ma L."/>
            <person name="Huang J."/>
            <person name="Chen G.Z."/>
            <person name="Huang M.Z."/>
            <person name="Huang L."/>
            <person name="Peng D.H."/>
            <person name="Luo Y.B."/>
            <person name="Zou S.Q."/>
            <person name="Chen S.P."/>
            <person name="Lan S."/>
            <person name="Tsai W.C."/>
            <person name="Van de Peer Y."/>
            <person name="Liu Z.J."/>
        </authorList>
    </citation>
    <scope>NUCLEOTIDE SEQUENCE [LARGE SCALE GENOMIC DNA]</scope>
    <source>
        <strain evidence="3">Lor288</strain>
    </source>
</reference>
<evidence type="ECO:0000313" key="4">
    <source>
        <dbReference type="Proteomes" id="UP001412067"/>
    </source>
</evidence>
<gene>
    <name evidence="3" type="primary">MKS1</name>
    <name evidence="3" type="ORF">KSP40_PGU012795</name>
</gene>
<evidence type="ECO:0000256" key="1">
    <source>
        <dbReference type="SAM" id="MobiDB-lite"/>
    </source>
</evidence>
<feature type="domain" description="VQ" evidence="2">
    <location>
        <begin position="65"/>
        <end position="90"/>
    </location>
</feature>